<dbReference type="PIRSF" id="PIRSF000137">
    <property type="entry name" value="Alcohol_oxidase"/>
    <property type="match status" value="1"/>
</dbReference>
<keyword evidence="11" id="KW-1185">Reference proteome</keyword>
<evidence type="ECO:0000313" key="11">
    <source>
        <dbReference type="Proteomes" id="UP000794436"/>
    </source>
</evidence>
<reference evidence="10" key="1">
    <citation type="submission" date="2019-03" db="EMBL/GenBank/DDBJ databases">
        <title>Long read genome sequence of the mycoparasitic Pythium oligandrum ATCC 38472 isolated from sugarbeet rhizosphere.</title>
        <authorList>
            <person name="Gaulin E."/>
        </authorList>
    </citation>
    <scope>NUCLEOTIDE SEQUENCE</scope>
    <source>
        <strain evidence="10">ATCC 38472_TT</strain>
    </source>
</reference>
<dbReference type="InterPro" id="IPR000172">
    <property type="entry name" value="GMC_OxRdtase_N"/>
</dbReference>
<name>A0A8K1CHZ1_PYTOL</name>
<feature type="region of interest" description="Disordered" evidence="7">
    <location>
        <begin position="1"/>
        <end position="27"/>
    </location>
</feature>
<feature type="binding site" evidence="5">
    <location>
        <position position="120"/>
    </location>
    <ligand>
        <name>FAD</name>
        <dbReference type="ChEBI" id="CHEBI:57692"/>
    </ligand>
</feature>
<dbReference type="InterPro" id="IPR012132">
    <property type="entry name" value="GMC_OxRdtase"/>
</dbReference>
<dbReference type="NCBIfam" id="NF002550">
    <property type="entry name" value="PRK02106.1"/>
    <property type="match status" value="1"/>
</dbReference>
<dbReference type="Proteomes" id="UP000794436">
    <property type="component" value="Unassembled WGS sequence"/>
</dbReference>
<organism evidence="10 11">
    <name type="scientific">Pythium oligandrum</name>
    <name type="common">Mycoparasitic fungus</name>
    <dbReference type="NCBI Taxonomy" id="41045"/>
    <lineage>
        <taxon>Eukaryota</taxon>
        <taxon>Sar</taxon>
        <taxon>Stramenopiles</taxon>
        <taxon>Oomycota</taxon>
        <taxon>Peronosporomycetes</taxon>
        <taxon>Pythiales</taxon>
        <taxon>Pythiaceae</taxon>
        <taxon>Pythium</taxon>
    </lineage>
</organism>
<dbReference type="Gene3D" id="3.50.50.60">
    <property type="entry name" value="FAD/NAD(P)-binding domain"/>
    <property type="match status" value="1"/>
</dbReference>
<dbReference type="AlphaFoldDB" id="A0A8K1CHZ1"/>
<sequence length="597" mass="66129">MLRRVAQRVSTGATPRSIARHARHRAFSATQESGREYDYVIIGGGSAGCVLANRLSEEPGNKVLLVEAGPNDANQWDSWKFDMPGALTFNLTNDKYNWAYQTEPQKHLNGRRIPLPRGRVLGGSSAINAMLYMRGHAYDYDDWEANGAAGWSYADCLPYFRKSESYEGGLDDYRGSDGPLRVSRGSQNDQVLFKTFIEAAVQAGYPFTNDMNGYQQEGFGWMDLTIHKGTRWSASKAYLRSAVVRPNLTVVTDTMVHKILFNGRKAVGIETEHKKMKTMSNYYAGKEIILSGGAVNSPHLLMLSGIGDANHLKEVGIPLTQHLPAVGQNLKDHLNIYIQYECTKPITLYSMASPKHPLNPLKAAYDWVMHGTGKGASPQFEAGGFIRSTPDKSHPDIQYTFFPGAISGALALPTCHGFQGHCTPMRPTSRGTIKLRSANPRDLPLVDPNYLSTEEDMIDMRAGVRLTREIFEQQAFDDFRGKAISPSIDIQTDEQIDEWVRATTETSHHPACSNRMGGDENSVVDPLTRVHGIENLRIVDASIMPEIISGNINAPVIMMAEKAADMILGKEPLPKTHVPVYVPENWDQSEAPDLLYG</sequence>
<dbReference type="PANTHER" id="PTHR11552">
    <property type="entry name" value="GLUCOSE-METHANOL-CHOLINE GMC OXIDOREDUCTASE"/>
    <property type="match status" value="1"/>
</dbReference>
<dbReference type="SUPFAM" id="SSF54373">
    <property type="entry name" value="FAD-linked reductases, C-terminal domain"/>
    <property type="match status" value="1"/>
</dbReference>
<dbReference type="InterPro" id="IPR007867">
    <property type="entry name" value="GMC_OxRtase_C"/>
</dbReference>
<evidence type="ECO:0000256" key="4">
    <source>
        <dbReference type="ARBA" id="ARBA00022827"/>
    </source>
</evidence>
<dbReference type="Pfam" id="PF00732">
    <property type="entry name" value="GMC_oxred_N"/>
    <property type="match status" value="1"/>
</dbReference>
<gene>
    <name evidence="10" type="ORF">Poli38472_002259</name>
</gene>
<dbReference type="EMBL" id="SPLM01000072">
    <property type="protein sequence ID" value="TMW63318.1"/>
    <property type="molecule type" value="Genomic_DNA"/>
</dbReference>
<evidence type="ECO:0000256" key="6">
    <source>
        <dbReference type="RuleBase" id="RU003968"/>
    </source>
</evidence>
<comment type="similarity">
    <text evidence="2 6">Belongs to the GMC oxidoreductase family.</text>
</comment>
<feature type="domain" description="Glucose-methanol-choline oxidoreductase N-terminal" evidence="8">
    <location>
        <begin position="118"/>
        <end position="141"/>
    </location>
</feature>
<evidence type="ECO:0000256" key="3">
    <source>
        <dbReference type="ARBA" id="ARBA00022630"/>
    </source>
</evidence>
<dbReference type="SUPFAM" id="SSF51905">
    <property type="entry name" value="FAD/NAD(P)-binding domain"/>
    <property type="match status" value="1"/>
</dbReference>
<accession>A0A8K1CHZ1</accession>
<protein>
    <recommendedName>
        <fullName evidence="8 9">Glucose-methanol-choline oxidoreductase N-terminal domain-containing protein</fullName>
    </recommendedName>
</protein>
<evidence type="ECO:0000256" key="7">
    <source>
        <dbReference type="SAM" id="MobiDB-lite"/>
    </source>
</evidence>
<dbReference type="OrthoDB" id="269227at2759"/>
<dbReference type="GO" id="GO:0050660">
    <property type="term" value="F:flavin adenine dinucleotide binding"/>
    <property type="evidence" value="ECO:0007669"/>
    <property type="project" value="InterPro"/>
</dbReference>
<dbReference type="PROSITE" id="PS00623">
    <property type="entry name" value="GMC_OXRED_1"/>
    <property type="match status" value="1"/>
</dbReference>
<dbReference type="Pfam" id="PF05199">
    <property type="entry name" value="GMC_oxred_C"/>
    <property type="match status" value="1"/>
</dbReference>
<dbReference type="Gene3D" id="3.30.560.10">
    <property type="entry name" value="Glucose Oxidase, domain 3"/>
    <property type="match status" value="1"/>
</dbReference>
<evidence type="ECO:0000256" key="1">
    <source>
        <dbReference type="ARBA" id="ARBA00001974"/>
    </source>
</evidence>
<evidence type="ECO:0000259" key="9">
    <source>
        <dbReference type="PROSITE" id="PS00624"/>
    </source>
</evidence>
<keyword evidence="3 6" id="KW-0285">Flavoprotein</keyword>
<dbReference type="InterPro" id="IPR036188">
    <property type="entry name" value="FAD/NAD-bd_sf"/>
</dbReference>
<evidence type="ECO:0000256" key="2">
    <source>
        <dbReference type="ARBA" id="ARBA00010790"/>
    </source>
</evidence>
<evidence type="ECO:0000256" key="5">
    <source>
        <dbReference type="PIRSR" id="PIRSR000137-2"/>
    </source>
</evidence>
<proteinExistence type="inferred from homology"/>
<comment type="cofactor">
    <cofactor evidence="1 5">
        <name>FAD</name>
        <dbReference type="ChEBI" id="CHEBI:57692"/>
    </cofactor>
</comment>
<dbReference type="PROSITE" id="PS00624">
    <property type="entry name" value="GMC_OXRED_2"/>
    <property type="match status" value="1"/>
</dbReference>
<feature type="binding site" evidence="5">
    <location>
        <position position="256"/>
    </location>
    <ligand>
        <name>FAD</name>
        <dbReference type="ChEBI" id="CHEBI:57692"/>
    </ligand>
</feature>
<comment type="caution">
    <text evidence="10">The sequence shown here is derived from an EMBL/GenBank/DDBJ whole genome shotgun (WGS) entry which is preliminary data.</text>
</comment>
<evidence type="ECO:0000259" key="8">
    <source>
        <dbReference type="PROSITE" id="PS00623"/>
    </source>
</evidence>
<dbReference type="PANTHER" id="PTHR11552:SF147">
    <property type="entry name" value="CHOLINE DEHYDROGENASE, MITOCHONDRIAL"/>
    <property type="match status" value="1"/>
</dbReference>
<keyword evidence="4 5" id="KW-0274">FAD</keyword>
<evidence type="ECO:0000313" key="10">
    <source>
        <dbReference type="EMBL" id="TMW63318.1"/>
    </source>
</evidence>
<dbReference type="GO" id="GO:0016614">
    <property type="term" value="F:oxidoreductase activity, acting on CH-OH group of donors"/>
    <property type="evidence" value="ECO:0007669"/>
    <property type="project" value="InterPro"/>
</dbReference>
<feature type="domain" description="Glucose-methanol-choline oxidoreductase N-terminal" evidence="9">
    <location>
        <begin position="293"/>
        <end position="307"/>
    </location>
</feature>